<dbReference type="PANTHER" id="PTHR45694">
    <property type="entry name" value="GLUTAREDOXIN 2"/>
    <property type="match status" value="1"/>
</dbReference>
<evidence type="ECO:0000259" key="6">
    <source>
        <dbReference type="Pfam" id="PF00462"/>
    </source>
</evidence>
<dbReference type="PRINTS" id="PR00160">
    <property type="entry name" value="GLUTAREDOXIN"/>
</dbReference>
<keyword evidence="8" id="KW-1185">Reference proteome</keyword>
<dbReference type="PROSITE" id="PS51354">
    <property type="entry name" value="GLUTAREDOXIN_2"/>
    <property type="match status" value="1"/>
</dbReference>
<dbReference type="InterPro" id="IPR011767">
    <property type="entry name" value="GLR_AS"/>
</dbReference>
<dbReference type="SUPFAM" id="SSF52833">
    <property type="entry name" value="Thioredoxin-like"/>
    <property type="match status" value="1"/>
</dbReference>
<dbReference type="CDD" id="cd03419">
    <property type="entry name" value="GRX_GRXh_1_2_like"/>
    <property type="match status" value="1"/>
</dbReference>
<dbReference type="Proteomes" id="UP000316621">
    <property type="component" value="Chromosome 11"/>
</dbReference>
<dbReference type="FunFam" id="3.40.30.10:FF:000026">
    <property type="entry name" value="Glutaredoxin 2"/>
    <property type="match status" value="1"/>
</dbReference>
<dbReference type="OrthoDB" id="418495at2759"/>
<dbReference type="Pfam" id="PF00462">
    <property type="entry name" value="Glutaredoxin"/>
    <property type="match status" value="1"/>
</dbReference>
<dbReference type="InterPro" id="IPR011899">
    <property type="entry name" value="Glutaredoxin_euk/vir"/>
</dbReference>
<dbReference type="PANTHER" id="PTHR45694:SF5">
    <property type="entry name" value="GLUTAREDOXIN 2"/>
    <property type="match status" value="1"/>
</dbReference>
<dbReference type="Gene3D" id="3.40.30.10">
    <property type="entry name" value="Glutaredoxin"/>
    <property type="match status" value="1"/>
</dbReference>
<dbReference type="GO" id="GO:0005737">
    <property type="term" value="C:cytoplasm"/>
    <property type="evidence" value="ECO:0007669"/>
    <property type="project" value="TreeGrafter"/>
</dbReference>
<comment type="similarity">
    <text evidence="1">Belongs to the glutaredoxin family. CPYC subfamily.</text>
</comment>
<accession>A0A4Y7LG73</accession>
<evidence type="ECO:0000313" key="8">
    <source>
        <dbReference type="Proteomes" id="UP000316621"/>
    </source>
</evidence>
<dbReference type="InterPro" id="IPR014025">
    <property type="entry name" value="Glutaredoxin_subgr"/>
</dbReference>
<protein>
    <recommendedName>
        <fullName evidence="6">Glutaredoxin domain-containing protein</fullName>
    </recommendedName>
</protein>
<dbReference type="NCBIfam" id="TIGR02180">
    <property type="entry name" value="GRX_euk"/>
    <property type="match status" value="1"/>
</dbReference>
<proteinExistence type="inferred from homology"/>
<name>A0A4Y7LG73_PAPSO</name>
<dbReference type="InterPro" id="IPR036249">
    <property type="entry name" value="Thioredoxin-like_sf"/>
</dbReference>
<dbReference type="Gramene" id="RZC83538">
    <property type="protein sequence ID" value="RZC83538"/>
    <property type="gene ID" value="C5167_046327"/>
</dbReference>
<dbReference type="PROSITE" id="PS00195">
    <property type="entry name" value="GLUTAREDOXIN_1"/>
    <property type="match status" value="1"/>
</dbReference>
<feature type="domain" description="Glutaredoxin" evidence="6">
    <location>
        <begin position="150"/>
        <end position="212"/>
    </location>
</feature>
<gene>
    <name evidence="7" type="ORF">C5167_046327</name>
</gene>
<dbReference type="InterPro" id="IPR002109">
    <property type="entry name" value="Glutaredoxin"/>
</dbReference>
<evidence type="ECO:0000256" key="1">
    <source>
        <dbReference type="ARBA" id="ARBA00007190"/>
    </source>
</evidence>
<evidence type="ECO:0000256" key="5">
    <source>
        <dbReference type="ARBA" id="ARBA00023284"/>
    </source>
</evidence>
<evidence type="ECO:0000256" key="2">
    <source>
        <dbReference type="ARBA" id="ARBA00022448"/>
    </source>
</evidence>
<dbReference type="EMBL" id="CM010725">
    <property type="protein sequence ID" value="RZC83538.1"/>
    <property type="molecule type" value="Genomic_DNA"/>
</dbReference>
<evidence type="ECO:0000313" key="7">
    <source>
        <dbReference type="EMBL" id="RZC83538.1"/>
    </source>
</evidence>
<reference evidence="7 8" key="1">
    <citation type="journal article" date="2018" name="Science">
        <title>The opium poppy genome and morphinan production.</title>
        <authorList>
            <person name="Guo L."/>
            <person name="Winzer T."/>
            <person name="Yang X."/>
            <person name="Li Y."/>
            <person name="Ning Z."/>
            <person name="He Z."/>
            <person name="Teodor R."/>
            <person name="Lu Y."/>
            <person name="Bowser T.A."/>
            <person name="Graham I.A."/>
            <person name="Ye K."/>
        </authorList>
    </citation>
    <scope>NUCLEOTIDE SEQUENCE [LARGE SCALE GENOMIC DNA]</scope>
    <source>
        <strain evidence="8">cv. HN1</strain>
        <tissue evidence="7">Leaves</tissue>
    </source>
</reference>
<dbReference type="AlphaFoldDB" id="A0A4Y7LG73"/>
<keyword evidence="3" id="KW-0249">Electron transport</keyword>
<keyword evidence="2" id="KW-0813">Transport</keyword>
<dbReference type="STRING" id="3469.A0A4Y7LG73"/>
<dbReference type="GO" id="GO:0015038">
    <property type="term" value="F:glutathione disulfide oxidoreductase activity"/>
    <property type="evidence" value="ECO:0007669"/>
    <property type="project" value="TreeGrafter"/>
</dbReference>
<evidence type="ECO:0000256" key="3">
    <source>
        <dbReference type="ARBA" id="ARBA00022982"/>
    </source>
</evidence>
<organism evidence="7 8">
    <name type="scientific">Papaver somniferum</name>
    <name type="common">Opium poppy</name>
    <dbReference type="NCBI Taxonomy" id="3469"/>
    <lineage>
        <taxon>Eukaryota</taxon>
        <taxon>Viridiplantae</taxon>
        <taxon>Streptophyta</taxon>
        <taxon>Embryophyta</taxon>
        <taxon>Tracheophyta</taxon>
        <taxon>Spermatophyta</taxon>
        <taxon>Magnoliopsida</taxon>
        <taxon>Ranunculales</taxon>
        <taxon>Papaveraceae</taxon>
        <taxon>Papaveroideae</taxon>
        <taxon>Papaver</taxon>
    </lineage>
</organism>
<dbReference type="GO" id="GO:0034599">
    <property type="term" value="P:cellular response to oxidative stress"/>
    <property type="evidence" value="ECO:0007669"/>
    <property type="project" value="TreeGrafter"/>
</dbReference>
<keyword evidence="4" id="KW-1015">Disulfide bond</keyword>
<evidence type="ECO:0000256" key="4">
    <source>
        <dbReference type="ARBA" id="ARBA00023157"/>
    </source>
</evidence>
<sequence>MKKTTFFIKQVLSSSFSTRTKTMSSSPSLIISTPKTTTFSTATTKSPRFLSINNCKESLVPFLLSSNFSSFSPLSKVQKRLRVGVLERQSESEISSIGRSMMIMNRGMPLMMTIIVASLCSSTTTVYATSGSGSSSEAAFIDKTISSHNIVIFSKSYCPYCKRAKAVFKELNQTPHVIELDERDDGYDIQGALGEKLGRRTVPQVFVNGKHIGGSDDTLDAYESGELAKLLNIAKEEL</sequence>
<keyword evidence="5" id="KW-0676">Redox-active center</keyword>